<evidence type="ECO:0000313" key="8">
    <source>
        <dbReference type="Proteomes" id="UP000499080"/>
    </source>
</evidence>
<dbReference type="GO" id="GO:0017046">
    <property type="term" value="F:peptide hormone binding"/>
    <property type="evidence" value="ECO:0007669"/>
    <property type="project" value="TreeGrafter"/>
</dbReference>
<dbReference type="InterPro" id="IPR052612">
    <property type="entry name" value="ANP_Clearance_Receptor"/>
</dbReference>
<protein>
    <recommendedName>
        <fullName evidence="6">Receptor ligand binding region domain-containing protein</fullName>
    </recommendedName>
</protein>
<dbReference type="EMBL" id="BGPR01023295">
    <property type="protein sequence ID" value="GBN90370.1"/>
    <property type="molecule type" value="Genomic_DNA"/>
</dbReference>
<keyword evidence="4" id="KW-0472">Membrane</keyword>
<evidence type="ECO:0000256" key="4">
    <source>
        <dbReference type="ARBA" id="ARBA00023136"/>
    </source>
</evidence>
<dbReference type="Gene3D" id="3.40.50.2300">
    <property type="match status" value="1"/>
</dbReference>
<dbReference type="GO" id="GO:0016020">
    <property type="term" value="C:membrane"/>
    <property type="evidence" value="ECO:0007669"/>
    <property type="project" value="UniProtKB-SubCell"/>
</dbReference>
<dbReference type="PANTHER" id="PTHR44755">
    <property type="entry name" value="NATRIURETIC PEPTIDE RECEPTOR 3-RELATED"/>
    <property type="match status" value="1"/>
</dbReference>
<evidence type="ECO:0000256" key="1">
    <source>
        <dbReference type="ARBA" id="ARBA00004370"/>
    </source>
</evidence>
<feature type="signal peptide" evidence="5">
    <location>
        <begin position="1"/>
        <end position="23"/>
    </location>
</feature>
<evidence type="ECO:0000256" key="3">
    <source>
        <dbReference type="ARBA" id="ARBA00022989"/>
    </source>
</evidence>
<evidence type="ECO:0000256" key="2">
    <source>
        <dbReference type="ARBA" id="ARBA00022692"/>
    </source>
</evidence>
<sequence>MPSKRYLSILSVCLFTLFVPSLCLHSSCKNNEYENNTIYIVLLLPKDNRFLASHNKVRPVIQLSIERIHQMNLLPGWKFNYVFVDTGCDVDYGIWAAIKSYVEKPVHLFLGPFCDYITAPVARLAKFFKIPLLTPAALADDFTSREKRSNSSEYHMLVKPGWSFSDMAKALEKLFQRYGWHKLLFVYDMNGREEMAKHDYCMLAIKALHDTFFAKTNCTLNQKKLKKSQSHEDLLRNEVGDDYA</sequence>
<accession>A0A4Y2SS94</accession>
<dbReference type="Proteomes" id="UP000499080">
    <property type="component" value="Unassembled WGS sequence"/>
</dbReference>
<comment type="subcellular location">
    <subcellularLocation>
        <location evidence="1">Membrane</location>
    </subcellularLocation>
</comment>
<dbReference type="GO" id="GO:0007165">
    <property type="term" value="P:signal transduction"/>
    <property type="evidence" value="ECO:0007669"/>
    <property type="project" value="TreeGrafter"/>
</dbReference>
<feature type="non-terminal residue" evidence="7">
    <location>
        <position position="244"/>
    </location>
</feature>
<keyword evidence="8" id="KW-1185">Reference proteome</keyword>
<dbReference type="Pfam" id="PF01094">
    <property type="entry name" value="ANF_receptor"/>
    <property type="match status" value="1"/>
</dbReference>
<proteinExistence type="predicted"/>
<dbReference type="InterPro" id="IPR028082">
    <property type="entry name" value="Peripla_BP_I"/>
</dbReference>
<name>A0A4Y2SS94_ARAVE</name>
<dbReference type="GO" id="GO:0038023">
    <property type="term" value="F:signaling receptor activity"/>
    <property type="evidence" value="ECO:0007669"/>
    <property type="project" value="TreeGrafter"/>
</dbReference>
<dbReference type="SUPFAM" id="SSF53822">
    <property type="entry name" value="Periplasmic binding protein-like I"/>
    <property type="match status" value="1"/>
</dbReference>
<feature type="domain" description="Receptor ligand binding region" evidence="6">
    <location>
        <begin position="57"/>
        <end position="235"/>
    </location>
</feature>
<dbReference type="OrthoDB" id="10065302at2759"/>
<keyword evidence="5" id="KW-0732">Signal</keyword>
<evidence type="ECO:0000256" key="5">
    <source>
        <dbReference type="SAM" id="SignalP"/>
    </source>
</evidence>
<reference evidence="7 8" key="1">
    <citation type="journal article" date="2019" name="Sci. Rep.">
        <title>Orb-weaving spider Araneus ventricosus genome elucidates the spidroin gene catalogue.</title>
        <authorList>
            <person name="Kono N."/>
            <person name="Nakamura H."/>
            <person name="Ohtoshi R."/>
            <person name="Moran D.A.P."/>
            <person name="Shinohara A."/>
            <person name="Yoshida Y."/>
            <person name="Fujiwara M."/>
            <person name="Mori M."/>
            <person name="Tomita M."/>
            <person name="Arakawa K."/>
        </authorList>
    </citation>
    <scope>NUCLEOTIDE SEQUENCE [LARGE SCALE GENOMIC DNA]</scope>
</reference>
<organism evidence="7 8">
    <name type="scientific">Araneus ventricosus</name>
    <name type="common">Orbweaver spider</name>
    <name type="synonym">Epeira ventricosa</name>
    <dbReference type="NCBI Taxonomy" id="182803"/>
    <lineage>
        <taxon>Eukaryota</taxon>
        <taxon>Metazoa</taxon>
        <taxon>Ecdysozoa</taxon>
        <taxon>Arthropoda</taxon>
        <taxon>Chelicerata</taxon>
        <taxon>Arachnida</taxon>
        <taxon>Araneae</taxon>
        <taxon>Araneomorphae</taxon>
        <taxon>Entelegynae</taxon>
        <taxon>Araneoidea</taxon>
        <taxon>Araneidae</taxon>
        <taxon>Araneus</taxon>
    </lineage>
</organism>
<gene>
    <name evidence="7" type="ORF">AVEN_1863_1</name>
</gene>
<keyword evidence="3" id="KW-1133">Transmembrane helix</keyword>
<dbReference type="InterPro" id="IPR001828">
    <property type="entry name" value="ANF_lig-bd_rcpt"/>
</dbReference>
<evidence type="ECO:0000313" key="7">
    <source>
        <dbReference type="EMBL" id="GBN90370.1"/>
    </source>
</evidence>
<keyword evidence="2" id="KW-0812">Transmembrane</keyword>
<feature type="chain" id="PRO_5021198855" description="Receptor ligand binding region domain-containing protein" evidence="5">
    <location>
        <begin position="24"/>
        <end position="244"/>
    </location>
</feature>
<evidence type="ECO:0000259" key="6">
    <source>
        <dbReference type="Pfam" id="PF01094"/>
    </source>
</evidence>
<comment type="caution">
    <text evidence="7">The sequence shown here is derived from an EMBL/GenBank/DDBJ whole genome shotgun (WGS) entry which is preliminary data.</text>
</comment>
<dbReference type="PANTHER" id="PTHR44755:SF11">
    <property type="entry name" value="ATRIAL NATRIURETIC PEPTIDE RECEPTOR 3 ISOFORM X1"/>
    <property type="match status" value="1"/>
</dbReference>
<dbReference type="AlphaFoldDB" id="A0A4Y2SS94"/>